<dbReference type="PANTHER" id="PTHR10974">
    <property type="entry name" value="FI08016P-RELATED"/>
    <property type="match status" value="1"/>
</dbReference>
<feature type="non-terminal residue" evidence="1">
    <location>
        <position position="1"/>
    </location>
</feature>
<evidence type="ECO:0000313" key="1">
    <source>
        <dbReference type="EMBL" id="GMT18488.1"/>
    </source>
</evidence>
<organism evidence="1 2">
    <name type="scientific">Pristionchus fissidentatus</name>
    <dbReference type="NCBI Taxonomy" id="1538716"/>
    <lineage>
        <taxon>Eukaryota</taxon>
        <taxon>Metazoa</taxon>
        <taxon>Ecdysozoa</taxon>
        <taxon>Nematoda</taxon>
        <taxon>Chromadorea</taxon>
        <taxon>Rhabditida</taxon>
        <taxon>Rhabditina</taxon>
        <taxon>Diplogasteromorpha</taxon>
        <taxon>Diplogasteroidea</taxon>
        <taxon>Neodiplogasteridae</taxon>
        <taxon>Pristionchus</taxon>
    </lineage>
</organism>
<dbReference type="InterPro" id="IPR017850">
    <property type="entry name" value="Alkaline_phosphatase_core_sf"/>
</dbReference>
<dbReference type="PANTHER" id="PTHR10974:SF75">
    <property type="entry name" value="SULFATASE DOMAIN-CONTAINING PROTEIN"/>
    <property type="match status" value="1"/>
</dbReference>
<accession>A0AAV5VJQ8</accession>
<proteinExistence type="predicted"/>
<dbReference type="GO" id="GO:0005615">
    <property type="term" value="C:extracellular space"/>
    <property type="evidence" value="ECO:0007669"/>
    <property type="project" value="TreeGrafter"/>
</dbReference>
<dbReference type="EMBL" id="BTSY01000003">
    <property type="protein sequence ID" value="GMT18488.1"/>
    <property type="molecule type" value="Genomic_DNA"/>
</dbReference>
<dbReference type="AlphaFoldDB" id="A0AAV5VJQ8"/>
<reference evidence="1" key="1">
    <citation type="submission" date="2023-10" db="EMBL/GenBank/DDBJ databases">
        <title>Genome assembly of Pristionchus species.</title>
        <authorList>
            <person name="Yoshida K."/>
            <person name="Sommer R.J."/>
        </authorList>
    </citation>
    <scope>NUCLEOTIDE SEQUENCE</scope>
    <source>
        <strain evidence="1">RS5133</strain>
    </source>
</reference>
<protein>
    <submittedName>
        <fullName evidence="1">Uncharacterized protein</fullName>
    </submittedName>
</protein>
<dbReference type="Pfam" id="PF02995">
    <property type="entry name" value="DUF229"/>
    <property type="match status" value="1"/>
</dbReference>
<gene>
    <name evidence="1" type="ORF">PFISCL1PPCAC_9785</name>
</gene>
<comment type="caution">
    <text evidence="1">The sequence shown here is derived from an EMBL/GenBank/DDBJ whole genome shotgun (WGS) entry which is preliminary data.</text>
</comment>
<dbReference type="CDD" id="cd16021">
    <property type="entry name" value="ALP_like"/>
    <property type="match status" value="1"/>
</dbReference>
<dbReference type="Proteomes" id="UP001432322">
    <property type="component" value="Unassembled WGS sequence"/>
</dbReference>
<sequence>DDIVEVKCTHYWKTVYHFLHSQIWKDVKESDERYQSSTSRNVSDTKPSVYIFVMDSFGSSHARRVFPKTLNFLKKEFGAVEMLHMNKVGENTRPNGYALLMGKLINDIRKSMYGLADIPADLNNNEYCQKHIDHEGFVLEEFSKRGYKTLMSEDWANGIFNWPDCVGFKKQPTTHYMRPFQLFFDKNHKSLDQYQGIANCFEPHQFINDYMEKFIKAYPDEPKAVLNWAVTLGHDDANVPFHADGDYLRLFERNKEEFDKSIVIFMGDHGLRFGKILSTPIGQRDVNNPMLHISVPSKLRRNEALMRNLKENSQKLLTMFDLHATILDIAQSFSDPANIDFNKARNTENLKGSSILRPLPAFLRNCKTLPIPLRFCICKIDKNPL</sequence>
<evidence type="ECO:0000313" key="2">
    <source>
        <dbReference type="Proteomes" id="UP001432322"/>
    </source>
</evidence>
<dbReference type="Gene3D" id="3.40.720.10">
    <property type="entry name" value="Alkaline Phosphatase, subunit A"/>
    <property type="match status" value="1"/>
</dbReference>
<keyword evidence="2" id="KW-1185">Reference proteome</keyword>
<name>A0AAV5VJQ8_9BILA</name>
<dbReference type="SUPFAM" id="SSF53649">
    <property type="entry name" value="Alkaline phosphatase-like"/>
    <property type="match status" value="1"/>
</dbReference>
<dbReference type="InterPro" id="IPR004245">
    <property type="entry name" value="DUF229"/>
</dbReference>
<feature type="non-terminal residue" evidence="1">
    <location>
        <position position="385"/>
    </location>
</feature>